<reference evidence="2" key="1">
    <citation type="journal article" date="2011" name="Genome Res.">
        <title>Phylogeny-wide analysis of social amoeba genomes highlights ancient origins for complex intercellular communication.</title>
        <authorList>
            <person name="Heidel A.J."/>
            <person name="Lawal H.M."/>
            <person name="Felder M."/>
            <person name="Schilde C."/>
            <person name="Helps N.R."/>
            <person name="Tunggal B."/>
            <person name="Rivero F."/>
            <person name="John U."/>
            <person name="Schleicher M."/>
            <person name="Eichinger L."/>
            <person name="Platzer M."/>
            <person name="Noegel A.A."/>
            <person name="Schaap P."/>
            <person name="Gloeckner G."/>
        </authorList>
    </citation>
    <scope>NUCLEOTIDE SEQUENCE [LARGE SCALE GENOMIC DNA]</scope>
    <source>
        <strain evidence="2">SH3</strain>
    </source>
</reference>
<organism evidence="1 2">
    <name type="scientific">Cavenderia fasciculata</name>
    <name type="common">Slime mold</name>
    <name type="synonym">Dictyostelium fasciculatum</name>
    <dbReference type="NCBI Taxonomy" id="261658"/>
    <lineage>
        <taxon>Eukaryota</taxon>
        <taxon>Amoebozoa</taxon>
        <taxon>Evosea</taxon>
        <taxon>Eumycetozoa</taxon>
        <taxon>Dictyostelia</taxon>
        <taxon>Acytosteliales</taxon>
        <taxon>Cavenderiaceae</taxon>
        <taxon>Cavenderia</taxon>
    </lineage>
</organism>
<dbReference type="KEGG" id="dfa:DFA_11856"/>
<dbReference type="AlphaFoldDB" id="F4QEI1"/>
<protein>
    <submittedName>
        <fullName evidence="1">Uncharacterized protein</fullName>
    </submittedName>
</protein>
<evidence type="ECO:0000313" key="1">
    <source>
        <dbReference type="EMBL" id="EGG14092.1"/>
    </source>
</evidence>
<accession>F4QEI1</accession>
<dbReference type="SUPFAM" id="SSF52047">
    <property type="entry name" value="RNI-like"/>
    <property type="match status" value="1"/>
</dbReference>
<dbReference type="GeneID" id="14865489"/>
<proteinExistence type="predicted"/>
<evidence type="ECO:0000313" key="2">
    <source>
        <dbReference type="Proteomes" id="UP000007797"/>
    </source>
</evidence>
<gene>
    <name evidence="1" type="ORF">DFA_11856</name>
</gene>
<dbReference type="Proteomes" id="UP000007797">
    <property type="component" value="Unassembled WGS sequence"/>
</dbReference>
<sequence length="410" mass="47250">MQSKIELLKLHNTVNHSNTKDFKDFQQECPLCAVQLDDKDLLKQHISYCSISYIIHIGANLDQLSRDVRQYHHHHHHHPLITKNVYPSVIFVKTKTILLPPKEKTGLKETIFIYLDNDEESNVIKFKEEVDIARQKIKTNTIKSLNLTICYNNESVLEIVKNETKKVYEDIKQSTSIVKYRIYGQIPHNLFVERPNAVYWLSDLPNNTKPLVILPSMVDHIEEYELRARLYGNGKEILQSCNALKGSLKLKTIKVGEFNARAINSEAICGLISSCPNIDKLIITSTGYDEISKQMVQCIADVLKKNKIKHLHLLISGDHPRYQPIWDALETNNSLVKLKLFFDEQEPHPILECAYNSLMKYLHPSNIKQLSFGIKLSEFPEKLQSLQSFGYANLLLVNGNDRYQVKNADK</sequence>
<dbReference type="RefSeq" id="XP_004350800.1">
    <property type="nucleotide sequence ID" value="XM_004350749.1"/>
</dbReference>
<dbReference type="Gene3D" id="3.80.10.10">
    <property type="entry name" value="Ribonuclease Inhibitor"/>
    <property type="match status" value="1"/>
</dbReference>
<name>F4QEI1_CACFS</name>
<dbReference type="InterPro" id="IPR032675">
    <property type="entry name" value="LRR_dom_sf"/>
</dbReference>
<keyword evidence="2" id="KW-1185">Reference proteome</keyword>
<dbReference type="EMBL" id="GL883029">
    <property type="protein sequence ID" value="EGG14092.1"/>
    <property type="molecule type" value="Genomic_DNA"/>
</dbReference>